<keyword evidence="6" id="KW-0235">DNA replication</keyword>
<evidence type="ECO:0000256" key="2">
    <source>
        <dbReference type="ARBA" id="ARBA00010752"/>
    </source>
</evidence>
<organism evidence="10 11">
    <name type="scientific">Kibdelosporangium lantanae</name>
    <dbReference type="NCBI Taxonomy" id="1497396"/>
    <lineage>
        <taxon>Bacteria</taxon>
        <taxon>Bacillati</taxon>
        <taxon>Actinomycetota</taxon>
        <taxon>Actinomycetes</taxon>
        <taxon>Pseudonocardiales</taxon>
        <taxon>Pseudonocardiaceae</taxon>
        <taxon>Kibdelosporangium</taxon>
    </lineage>
</organism>
<dbReference type="PANTHER" id="PTHR30478:SF0">
    <property type="entry name" value="BETA SLIDING CLAMP"/>
    <property type="match status" value="1"/>
</dbReference>
<comment type="caution">
    <text evidence="10">The sequence shown here is derived from an EMBL/GenBank/DDBJ whole genome shotgun (WGS) entry which is preliminary data.</text>
</comment>
<evidence type="ECO:0000256" key="6">
    <source>
        <dbReference type="ARBA" id="ARBA00022705"/>
    </source>
</evidence>
<dbReference type="PANTHER" id="PTHR30478">
    <property type="entry name" value="DNA POLYMERASE III SUBUNIT BETA"/>
    <property type="match status" value="1"/>
</dbReference>
<accession>A0ABW3MGA3</accession>
<evidence type="ECO:0000259" key="9">
    <source>
        <dbReference type="Pfam" id="PF02768"/>
    </source>
</evidence>
<keyword evidence="8" id="KW-0238">DNA-binding</keyword>
<dbReference type="CDD" id="cd00140">
    <property type="entry name" value="beta_clamp"/>
    <property type="match status" value="1"/>
</dbReference>
<keyword evidence="3" id="KW-0963">Cytoplasm</keyword>
<dbReference type="InterPro" id="IPR001001">
    <property type="entry name" value="DNA_polIII_beta"/>
</dbReference>
<comment type="subcellular location">
    <subcellularLocation>
        <location evidence="1">Cytoplasm</location>
    </subcellularLocation>
</comment>
<name>A0ABW3MGA3_9PSEU</name>
<evidence type="ECO:0000256" key="5">
    <source>
        <dbReference type="ARBA" id="ARBA00022695"/>
    </source>
</evidence>
<comment type="similarity">
    <text evidence="2">Belongs to the beta sliding clamp family.</text>
</comment>
<evidence type="ECO:0000313" key="10">
    <source>
        <dbReference type="EMBL" id="MFD1048664.1"/>
    </source>
</evidence>
<reference evidence="11" key="1">
    <citation type="journal article" date="2019" name="Int. J. Syst. Evol. Microbiol.">
        <title>The Global Catalogue of Microorganisms (GCM) 10K type strain sequencing project: providing services to taxonomists for standard genome sequencing and annotation.</title>
        <authorList>
            <consortium name="The Broad Institute Genomics Platform"/>
            <consortium name="The Broad Institute Genome Sequencing Center for Infectious Disease"/>
            <person name="Wu L."/>
            <person name="Ma J."/>
        </authorList>
    </citation>
    <scope>NUCLEOTIDE SEQUENCE [LARGE SCALE GENOMIC DNA]</scope>
    <source>
        <strain evidence="11">JCM 31486</strain>
    </source>
</reference>
<evidence type="ECO:0000256" key="1">
    <source>
        <dbReference type="ARBA" id="ARBA00004496"/>
    </source>
</evidence>
<keyword evidence="5" id="KW-0548">Nucleotidyltransferase</keyword>
<evidence type="ECO:0000256" key="3">
    <source>
        <dbReference type="ARBA" id="ARBA00022490"/>
    </source>
</evidence>
<keyword evidence="4" id="KW-0808">Transferase</keyword>
<dbReference type="EMBL" id="JBHTIS010001726">
    <property type="protein sequence ID" value="MFD1048664.1"/>
    <property type="molecule type" value="Genomic_DNA"/>
</dbReference>
<evidence type="ECO:0000256" key="8">
    <source>
        <dbReference type="ARBA" id="ARBA00023125"/>
    </source>
</evidence>
<evidence type="ECO:0000313" key="11">
    <source>
        <dbReference type="Proteomes" id="UP001597045"/>
    </source>
</evidence>
<proteinExistence type="inferred from homology"/>
<dbReference type="SUPFAM" id="SSF55979">
    <property type="entry name" value="DNA clamp"/>
    <property type="match status" value="1"/>
</dbReference>
<gene>
    <name evidence="10" type="ORF">ACFQ1S_25605</name>
</gene>
<evidence type="ECO:0000256" key="7">
    <source>
        <dbReference type="ARBA" id="ARBA00022932"/>
    </source>
</evidence>
<keyword evidence="11" id="KW-1185">Reference proteome</keyword>
<dbReference type="Proteomes" id="UP001597045">
    <property type="component" value="Unassembled WGS sequence"/>
</dbReference>
<sequence>MVCVNVMTFADASLTALRVFREVAERGTQVRLEFHEGGLKLSAGGDDEGSAEEELPVQFDGEAVTIAFNPGYLQDGLGALHTDRAELSFTTPNRPALIKPVGEDGEVMPGYLYLLMPVRLPG</sequence>
<protein>
    <recommendedName>
        <fullName evidence="9">DNA polymerase III beta sliding clamp C-terminal domain-containing protein</fullName>
    </recommendedName>
</protein>
<feature type="domain" description="DNA polymerase III beta sliding clamp C-terminal" evidence="9">
    <location>
        <begin position="17"/>
        <end position="104"/>
    </location>
</feature>
<dbReference type="Pfam" id="PF02768">
    <property type="entry name" value="DNA_pol3_beta_3"/>
    <property type="match status" value="1"/>
</dbReference>
<dbReference type="InterPro" id="IPR022635">
    <property type="entry name" value="DNA_polIII_beta_C"/>
</dbReference>
<evidence type="ECO:0000256" key="4">
    <source>
        <dbReference type="ARBA" id="ARBA00022679"/>
    </source>
</evidence>
<dbReference type="Gene3D" id="3.10.150.10">
    <property type="entry name" value="DNA Polymerase III, subunit A, domain 2"/>
    <property type="match status" value="1"/>
</dbReference>
<keyword evidence="7" id="KW-0239">DNA-directed DNA polymerase</keyword>
<dbReference type="InterPro" id="IPR046938">
    <property type="entry name" value="DNA_clamp_sf"/>
</dbReference>